<sequence length="292" mass="32429">MTDYNIERDRWGRPMLFPPAGGKKVAYTRPSTMAKWLDDKGGLINWSASMAMIGLMRSKSLQARVSAIIARSQDPYRENKTALKELVETATKLAQAQGRADFGTAIHEFADLLDKGELDWGYVPEALKGPLDAYRAATANLQTLGSEMFVVVDDEHRGKKVRGAGSLDRLYVHPDLGVCVGDLKTGTDEPKYPLATMIQVAIYSRGKVYSDDTFTQAHVWDAEPNADGIAYRSPIHPELNQAWGLLVHCPLEQVGGEYICRLYALDLYKGWEALLLGVEVQSARRQPIDLMV</sequence>
<evidence type="ECO:0000313" key="1">
    <source>
        <dbReference type="EMBL" id="MCV7381574.1"/>
    </source>
</evidence>
<dbReference type="Proteomes" id="UP001141650">
    <property type="component" value="Unassembled WGS sequence"/>
</dbReference>
<protein>
    <submittedName>
        <fullName evidence="1">Uncharacterized protein</fullName>
    </submittedName>
</protein>
<accession>A0AA41XW20</accession>
<gene>
    <name evidence="1" type="ORF">H7K38_23375</name>
</gene>
<reference evidence="1" key="1">
    <citation type="submission" date="2020-07" db="EMBL/GenBank/DDBJ databases">
        <authorList>
            <person name="Pettersson B.M.F."/>
            <person name="Behra P.R.K."/>
            <person name="Ramesh M."/>
            <person name="Das S."/>
            <person name="Dasgupta S."/>
            <person name="Kirsebom L.A."/>
        </authorList>
    </citation>
    <scope>NUCLEOTIDE SEQUENCE</scope>
    <source>
        <strain evidence="1">CCUG 55640</strain>
    </source>
</reference>
<dbReference type="AlphaFoldDB" id="A0AA41XW20"/>
<name>A0AA41XW20_9MYCO</name>
<dbReference type="RefSeq" id="WP_142276569.1">
    <property type="nucleotide sequence ID" value="NZ_JACKVH010000022.1"/>
</dbReference>
<proteinExistence type="predicted"/>
<reference evidence="1" key="2">
    <citation type="journal article" date="2022" name="BMC Genomics">
        <title>Comparative genome analysis of mycobacteria focusing on tRNA and non-coding RNA.</title>
        <authorList>
            <person name="Behra P.R.K."/>
            <person name="Pettersson B.M.F."/>
            <person name="Ramesh M."/>
            <person name="Das S."/>
            <person name="Dasgupta S."/>
            <person name="Kirsebom L.A."/>
        </authorList>
    </citation>
    <scope>NUCLEOTIDE SEQUENCE</scope>
    <source>
        <strain evidence="1">CCUG 55640</strain>
    </source>
</reference>
<organism evidence="1 2">
    <name type="scientific">Mycobacterium alsense</name>
    <dbReference type="NCBI Taxonomy" id="324058"/>
    <lineage>
        <taxon>Bacteria</taxon>
        <taxon>Bacillati</taxon>
        <taxon>Actinomycetota</taxon>
        <taxon>Actinomycetes</taxon>
        <taxon>Mycobacteriales</taxon>
        <taxon>Mycobacteriaceae</taxon>
        <taxon>Mycobacterium</taxon>
    </lineage>
</organism>
<dbReference type="EMBL" id="JACKVH010000022">
    <property type="protein sequence ID" value="MCV7381574.1"/>
    <property type="molecule type" value="Genomic_DNA"/>
</dbReference>
<comment type="caution">
    <text evidence="1">The sequence shown here is derived from an EMBL/GenBank/DDBJ whole genome shotgun (WGS) entry which is preliminary data.</text>
</comment>
<evidence type="ECO:0000313" key="2">
    <source>
        <dbReference type="Proteomes" id="UP001141650"/>
    </source>
</evidence>